<feature type="transmembrane region" description="Helical" evidence="2">
    <location>
        <begin position="264"/>
        <end position="284"/>
    </location>
</feature>
<keyword evidence="2" id="KW-0812">Transmembrane</keyword>
<evidence type="ECO:0000256" key="1">
    <source>
        <dbReference type="SAM" id="Coils"/>
    </source>
</evidence>
<evidence type="ECO:0000313" key="5">
    <source>
        <dbReference type="Proteomes" id="UP000256561"/>
    </source>
</evidence>
<dbReference type="InterPro" id="IPR032255">
    <property type="entry name" value="HBM"/>
</dbReference>
<keyword evidence="2" id="KW-1133">Transmembrane helix</keyword>
<dbReference type="OrthoDB" id="8724845at2"/>
<dbReference type="Proteomes" id="UP000256561">
    <property type="component" value="Unassembled WGS sequence"/>
</dbReference>
<evidence type="ECO:0000313" key="4">
    <source>
        <dbReference type="EMBL" id="RDV24086.1"/>
    </source>
</evidence>
<dbReference type="SMART" id="SM01358">
    <property type="entry name" value="HBM"/>
    <property type="match status" value="1"/>
</dbReference>
<comment type="caution">
    <text evidence="4">The sequence shown here is derived from an EMBL/GenBank/DDBJ whole genome shotgun (WGS) entry which is preliminary data.</text>
</comment>
<sequence length="356" mass="40957">MKFDSIKSQLMLMTLVCVLGMALLVASQFLFTQRLNVLNQQREALLRLGQDLLQMRRHEKDFLLRHQMDHVHRFEQRAETFSYHLQELSPLFAQFNLPATQAGMLAQGMEEYRQLFQRLVSLQAEIGLNDNTGLLLRFYQLESELNGYALLQYGEAGYADFAAAQLAARNFLLNKTRDHKQEFNQSSDILLQLLRGAEQTEERRLLLAYIQTFNHLALAIEAMGITHNDGLQGLFRSQAHQVEHQLEAIDQALQPLIEAQQAKVRAYSIFIAALTSVSLILLLVKSFATFHRAFANFVMFFYRCKRQYQKIDPHQLGFAEFKSLAELANEMVESRRDIEIRLANAEARLAQTSAKT</sequence>
<gene>
    <name evidence="4" type="ORF">DXV75_16085</name>
</gene>
<keyword evidence="2" id="KW-0472">Membrane</keyword>
<feature type="domain" description="HBM" evidence="3">
    <location>
        <begin position="29"/>
        <end position="262"/>
    </location>
</feature>
<evidence type="ECO:0000259" key="3">
    <source>
        <dbReference type="SMART" id="SM01358"/>
    </source>
</evidence>
<proteinExistence type="predicted"/>
<dbReference type="AlphaFoldDB" id="A0A3D8M393"/>
<feature type="transmembrane region" description="Helical" evidence="2">
    <location>
        <begin position="12"/>
        <end position="31"/>
    </location>
</feature>
<name>A0A3D8M393_9ALTE</name>
<accession>A0A3D8M393</accession>
<organism evidence="4 5">
    <name type="scientific">Alteromonas aestuariivivens</name>
    <dbReference type="NCBI Taxonomy" id="1938339"/>
    <lineage>
        <taxon>Bacteria</taxon>
        <taxon>Pseudomonadati</taxon>
        <taxon>Pseudomonadota</taxon>
        <taxon>Gammaproteobacteria</taxon>
        <taxon>Alteromonadales</taxon>
        <taxon>Alteromonadaceae</taxon>
        <taxon>Alteromonas/Salinimonas group</taxon>
        <taxon>Alteromonas</taxon>
    </lineage>
</organism>
<keyword evidence="5" id="KW-1185">Reference proteome</keyword>
<evidence type="ECO:0000256" key="2">
    <source>
        <dbReference type="SAM" id="Phobius"/>
    </source>
</evidence>
<dbReference type="EMBL" id="QRHA01000015">
    <property type="protein sequence ID" value="RDV24086.1"/>
    <property type="molecule type" value="Genomic_DNA"/>
</dbReference>
<feature type="coiled-coil region" evidence="1">
    <location>
        <begin position="328"/>
        <end position="355"/>
    </location>
</feature>
<protein>
    <submittedName>
        <fullName evidence="4">Chemotaxis protein</fullName>
    </submittedName>
</protein>
<reference evidence="5" key="1">
    <citation type="submission" date="2018-08" db="EMBL/GenBank/DDBJ databases">
        <authorList>
            <person name="Zhang J."/>
            <person name="Du Z.-J."/>
        </authorList>
    </citation>
    <scope>NUCLEOTIDE SEQUENCE [LARGE SCALE GENOMIC DNA]</scope>
    <source>
        <strain evidence="5">KCTC 52655</strain>
    </source>
</reference>
<keyword evidence="1" id="KW-0175">Coiled coil</keyword>